<dbReference type="RefSeq" id="WP_319011672.1">
    <property type="nucleotide sequence ID" value="NZ_JAWJZF010000441.1"/>
</dbReference>
<accession>A0ABU4KCN8</accession>
<dbReference type="Proteomes" id="UP001278571">
    <property type="component" value="Unassembled WGS sequence"/>
</dbReference>
<organism evidence="2 3">
    <name type="scientific">Streptomyces roseolus</name>
    <dbReference type="NCBI Taxonomy" id="67358"/>
    <lineage>
        <taxon>Bacteria</taxon>
        <taxon>Bacillati</taxon>
        <taxon>Actinomycetota</taxon>
        <taxon>Actinomycetes</taxon>
        <taxon>Kitasatosporales</taxon>
        <taxon>Streptomycetaceae</taxon>
        <taxon>Streptomyces</taxon>
    </lineage>
</organism>
<name>A0ABU4KCN8_9ACTN</name>
<keyword evidence="3" id="KW-1185">Reference proteome</keyword>
<protein>
    <submittedName>
        <fullName evidence="2">Uncharacterized protein</fullName>
    </submittedName>
</protein>
<dbReference type="EMBL" id="JAWJZF010000441">
    <property type="protein sequence ID" value="MDX2295471.1"/>
    <property type="molecule type" value="Genomic_DNA"/>
</dbReference>
<feature type="region of interest" description="Disordered" evidence="1">
    <location>
        <begin position="1"/>
        <end position="27"/>
    </location>
</feature>
<comment type="caution">
    <text evidence="2">The sequence shown here is derived from an EMBL/GenBank/DDBJ whole genome shotgun (WGS) entry which is preliminary data.</text>
</comment>
<reference evidence="2 3" key="1">
    <citation type="submission" date="2023-10" db="EMBL/GenBank/DDBJ databases">
        <authorList>
            <person name="Wang X.X."/>
        </authorList>
    </citation>
    <scope>NUCLEOTIDE SEQUENCE [LARGE SCALE GENOMIC DNA]</scope>
    <source>
        <strain evidence="2 3">NBRC 12816</strain>
    </source>
</reference>
<proteinExistence type="predicted"/>
<evidence type="ECO:0000313" key="3">
    <source>
        <dbReference type="Proteomes" id="UP001278571"/>
    </source>
</evidence>
<evidence type="ECO:0000313" key="2">
    <source>
        <dbReference type="EMBL" id="MDX2295471.1"/>
    </source>
</evidence>
<gene>
    <name evidence="2" type="ORF">R2363_25265</name>
</gene>
<evidence type="ECO:0000256" key="1">
    <source>
        <dbReference type="SAM" id="MobiDB-lite"/>
    </source>
</evidence>
<sequence length="69" mass="7985">MTARHPRPAPARGPRPCRERRLSPRAAPRAGRDLFWRVRGERALRDTREQARLAGLAAWERIDAGLLRY</sequence>